<name>A0A9P4GQ39_9PLEO</name>
<gene>
    <name evidence="6" type="ORF">K460DRAFT_365085</name>
</gene>
<dbReference type="PROSITE" id="PS50865">
    <property type="entry name" value="ZF_MYND_2"/>
    <property type="match status" value="1"/>
</dbReference>
<dbReference type="Pfam" id="PF01753">
    <property type="entry name" value="zf-MYND"/>
    <property type="match status" value="1"/>
</dbReference>
<evidence type="ECO:0000256" key="1">
    <source>
        <dbReference type="ARBA" id="ARBA00022723"/>
    </source>
</evidence>
<evidence type="ECO:0000313" key="7">
    <source>
        <dbReference type="Proteomes" id="UP000800039"/>
    </source>
</evidence>
<dbReference type="OrthoDB" id="437457at2759"/>
<organism evidence="6 7">
    <name type="scientific">Cucurbitaria berberidis CBS 394.84</name>
    <dbReference type="NCBI Taxonomy" id="1168544"/>
    <lineage>
        <taxon>Eukaryota</taxon>
        <taxon>Fungi</taxon>
        <taxon>Dikarya</taxon>
        <taxon>Ascomycota</taxon>
        <taxon>Pezizomycotina</taxon>
        <taxon>Dothideomycetes</taxon>
        <taxon>Pleosporomycetidae</taxon>
        <taxon>Pleosporales</taxon>
        <taxon>Pleosporineae</taxon>
        <taxon>Cucurbitariaceae</taxon>
        <taxon>Cucurbitaria</taxon>
    </lineage>
</organism>
<dbReference type="PROSITE" id="PS01360">
    <property type="entry name" value="ZF_MYND_1"/>
    <property type="match status" value="1"/>
</dbReference>
<dbReference type="AlphaFoldDB" id="A0A9P4GQ39"/>
<dbReference type="InterPro" id="IPR002893">
    <property type="entry name" value="Znf_MYND"/>
</dbReference>
<keyword evidence="3" id="KW-0862">Zinc</keyword>
<keyword evidence="2 4" id="KW-0863">Zinc-finger</keyword>
<sequence length="414" mass="46719">MAEPASDTLCAICPALGSEVCSSCHGIRYCSKACQKVDWPVHKLLCKKFSKDFSNDKRPQQPEFQFKRAIYFPEEGNGPQYIWLPSSGPSDEGRAVAHTHILGLKNTDLYPIDYFKENAVLHRQIDGDIVLLARIHDLNTNEAMLFGNPNKSLAKIDKELTNYWKGPLLAYGARTDVGWPDQCYDLGPVDLRHVVDYLSVAHSKRSIEQNMYTIGDGEKTRGVRFNCVSDQQICQRTQFEPMDILKSVCDGESELKATVAEKAGFPLVFRKLTFALCWRSRSHQDFSYAENPSAAFFDPGTLLDTTWLDTALRFGNPTSAIDQQMKFAKQMGSLIVVRKDGEPLTPMLMKALTEYAQQKTNEAFESENEPHTLASQVLDSISPERFRKWYSDFLFGLCEDPSVGIHEIAALYDI</sequence>
<dbReference type="Gene3D" id="6.10.140.2220">
    <property type="match status" value="1"/>
</dbReference>
<protein>
    <recommendedName>
        <fullName evidence="5">MYND-type domain-containing protein</fullName>
    </recommendedName>
</protein>
<accession>A0A9P4GQ39</accession>
<evidence type="ECO:0000256" key="2">
    <source>
        <dbReference type="ARBA" id="ARBA00022771"/>
    </source>
</evidence>
<feature type="domain" description="MYND-type" evidence="5">
    <location>
        <begin position="10"/>
        <end position="46"/>
    </location>
</feature>
<keyword evidence="7" id="KW-1185">Reference proteome</keyword>
<evidence type="ECO:0000313" key="6">
    <source>
        <dbReference type="EMBL" id="KAF1849175.1"/>
    </source>
</evidence>
<evidence type="ECO:0000256" key="3">
    <source>
        <dbReference type="ARBA" id="ARBA00022833"/>
    </source>
</evidence>
<dbReference type="EMBL" id="ML976615">
    <property type="protein sequence ID" value="KAF1849175.1"/>
    <property type="molecule type" value="Genomic_DNA"/>
</dbReference>
<dbReference type="GO" id="GO:0008270">
    <property type="term" value="F:zinc ion binding"/>
    <property type="evidence" value="ECO:0007669"/>
    <property type="project" value="UniProtKB-KW"/>
</dbReference>
<dbReference type="GeneID" id="63850369"/>
<keyword evidence="1" id="KW-0479">Metal-binding</keyword>
<dbReference type="SUPFAM" id="SSF144232">
    <property type="entry name" value="HIT/MYND zinc finger-like"/>
    <property type="match status" value="1"/>
</dbReference>
<comment type="caution">
    <text evidence="6">The sequence shown here is derived from an EMBL/GenBank/DDBJ whole genome shotgun (WGS) entry which is preliminary data.</text>
</comment>
<dbReference type="RefSeq" id="XP_040791738.1">
    <property type="nucleotide sequence ID" value="XM_040933118.1"/>
</dbReference>
<reference evidence="6" key="1">
    <citation type="submission" date="2020-01" db="EMBL/GenBank/DDBJ databases">
        <authorList>
            <consortium name="DOE Joint Genome Institute"/>
            <person name="Haridas S."/>
            <person name="Albert R."/>
            <person name="Binder M."/>
            <person name="Bloem J."/>
            <person name="Labutti K."/>
            <person name="Salamov A."/>
            <person name="Andreopoulos B."/>
            <person name="Baker S.E."/>
            <person name="Barry K."/>
            <person name="Bills G."/>
            <person name="Bluhm B.H."/>
            <person name="Cannon C."/>
            <person name="Castanera R."/>
            <person name="Culley D.E."/>
            <person name="Daum C."/>
            <person name="Ezra D."/>
            <person name="Gonzalez J.B."/>
            <person name="Henrissat B."/>
            <person name="Kuo A."/>
            <person name="Liang C."/>
            <person name="Lipzen A."/>
            <person name="Lutzoni F."/>
            <person name="Magnuson J."/>
            <person name="Mondo S."/>
            <person name="Nolan M."/>
            <person name="Ohm R."/>
            <person name="Pangilinan J."/>
            <person name="Park H.-J."/>
            <person name="Ramirez L."/>
            <person name="Alfaro M."/>
            <person name="Sun H."/>
            <person name="Tritt A."/>
            <person name="Yoshinaga Y."/>
            <person name="Zwiers L.-H."/>
            <person name="Turgeon B.G."/>
            <person name="Goodwin S.B."/>
            <person name="Spatafora J.W."/>
            <person name="Crous P.W."/>
            <person name="Grigoriev I.V."/>
        </authorList>
    </citation>
    <scope>NUCLEOTIDE SEQUENCE</scope>
    <source>
        <strain evidence="6">CBS 394.84</strain>
    </source>
</reference>
<dbReference type="Proteomes" id="UP000800039">
    <property type="component" value="Unassembled WGS sequence"/>
</dbReference>
<evidence type="ECO:0000256" key="4">
    <source>
        <dbReference type="PROSITE-ProRule" id="PRU00134"/>
    </source>
</evidence>
<proteinExistence type="predicted"/>
<evidence type="ECO:0000259" key="5">
    <source>
        <dbReference type="PROSITE" id="PS50865"/>
    </source>
</evidence>